<dbReference type="AlphaFoldDB" id="V4KTM4"/>
<evidence type="ECO:0000313" key="2">
    <source>
        <dbReference type="EMBL" id="ESQ30713.1"/>
    </source>
</evidence>
<evidence type="ECO:0000313" key="3">
    <source>
        <dbReference type="Proteomes" id="UP000030689"/>
    </source>
</evidence>
<dbReference type="EMBL" id="KI517809">
    <property type="protein sequence ID" value="ESQ30713.1"/>
    <property type="molecule type" value="Genomic_DNA"/>
</dbReference>
<dbReference type="PANTHER" id="PTHR31111">
    <property type="entry name" value="BNAA05G37150D PROTEIN-RELATED"/>
    <property type="match status" value="1"/>
</dbReference>
<dbReference type="PANTHER" id="PTHR31111:SF119">
    <property type="entry name" value="F-BOX DOMAIN-CONTAINING PROTEIN"/>
    <property type="match status" value="1"/>
</dbReference>
<dbReference type="InterPro" id="IPR017451">
    <property type="entry name" value="F-box-assoc_interact_dom"/>
</dbReference>
<organism evidence="2 3">
    <name type="scientific">Eutrema salsugineum</name>
    <name type="common">Saltwater cress</name>
    <name type="synonym">Sisymbrium salsugineum</name>
    <dbReference type="NCBI Taxonomy" id="72664"/>
    <lineage>
        <taxon>Eukaryota</taxon>
        <taxon>Viridiplantae</taxon>
        <taxon>Streptophyta</taxon>
        <taxon>Embryophyta</taxon>
        <taxon>Tracheophyta</taxon>
        <taxon>Spermatophyta</taxon>
        <taxon>Magnoliopsida</taxon>
        <taxon>eudicotyledons</taxon>
        <taxon>Gunneridae</taxon>
        <taxon>Pentapetalae</taxon>
        <taxon>rosids</taxon>
        <taxon>malvids</taxon>
        <taxon>Brassicales</taxon>
        <taxon>Brassicaceae</taxon>
        <taxon>Eutremeae</taxon>
        <taxon>Eutrema</taxon>
    </lineage>
</organism>
<evidence type="ECO:0000259" key="1">
    <source>
        <dbReference type="Pfam" id="PF08268"/>
    </source>
</evidence>
<accession>V4KTM4</accession>
<feature type="non-terminal residue" evidence="2">
    <location>
        <position position="1"/>
    </location>
</feature>
<dbReference type="NCBIfam" id="TIGR01640">
    <property type="entry name" value="F_box_assoc_1"/>
    <property type="match status" value="1"/>
</dbReference>
<sequence length="189" mass="22725">EYWNECRVLTWGSAQESWRTVKTNHRHFTCPTSGRCIKGFLYYLAGNYETCDLVLMRIDVRSETFEMIRLPSDIRFDIRINYQGRLACADKKNGRRLWILEDGEKHKWASQDFLSPFGHLNKSLKTHFKLFIFVPPIFRKSLYIFFWDPVRNSFRRFEFKGIADDDEPFLNNGVQIRREYVLYTFPNQI</sequence>
<dbReference type="Proteomes" id="UP000030689">
    <property type="component" value="Unassembled WGS sequence"/>
</dbReference>
<dbReference type="KEGG" id="eus:EUTSA_v10012065mg"/>
<dbReference type="Pfam" id="PF08268">
    <property type="entry name" value="FBA_3"/>
    <property type="match status" value="1"/>
</dbReference>
<proteinExistence type="predicted"/>
<reference evidence="2 3" key="1">
    <citation type="journal article" date="2013" name="Front. Plant Sci.">
        <title>The Reference Genome of the Halophytic Plant Eutrema salsugineum.</title>
        <authorList>
            <person name="Yang R."/>
            <person name="Jarvis D.E."/>
            <person name="Chen H."/>
            <person name="Beilstein M.A."/>
            <person name="Grimwood J."/>
            <person name="Jenkins J."/>
            <person name="Shu S."/>
            <person name="Prochnik S."/>
            <person name="Xin M."/>
            <person name="Ma C."/>
            <person name="Schmutz J."/>
            <person name="Wing R.A."/>
            <person name="Mitchell-Olds T."/>
            <person name="Schumaker K.S."/>
            <person name="Wang X."/>
        </authorList>
    </citation>
    <scope>NUCLEOTIDE SEQUENCE [LARGE SCALE GENOMIC DNA]</scope>
</reference>
<dbReference type="InterPro" id="IPR013187">
    <property type="entry name" value="F-box-assoc_dom_typ3"/>
</dbReference>
<name>V4KTM4_EUTSA</name>
<feature type="domain" description="F-box associated beta-propeller type 3" evidence="1">
    <location>
        <begin position="4"/>
        <end position="188"/>
    </location>
</feature>
<gene>
    <name evidence="2" type="ORF">EUTSA_v10012065mg</name>
</gene>
<dbReference type="OMA" id="ITHIRLW"/>
<dbReference type="eggNOG" id="ENOG502SZZX">
    <property type="taxonomic scope" value="Eukaryota"/>
</dbReference>
<protein>
    <recommendedName>
        <fullName evidence="1">F-box associated beta-propeller type 3 domain-containing protein</fullName>
    </recommendedName>
</protein>
<keyword evidence="3" id="KW-1185">Reference proteome</keyword>
<dbReference type="Gramene" id="ESQ30713">
    <property type="protein sequence ID" value="ESQ30713"/>
    <property type="gene ID" value="EUTSA_v10012065mg"/>
</dbReference>